<dbReference type="Proteomes" id="UP001595847">
    <property type="component" value="Unassembled WGS sequence"/>
</dbReference>
<dbReference type="EMBL" id="JBHSBH010000006">
    <property type="protein sequence ID" value="MFC3995979.1"/>
    <property type="molecule type" value="Genomic_DNA"/>
</dbReference>
<gene>
    <name evidence="1" type="ORF">ACFOVU_08640</name>
</gene>
<evidence type="ECO:0000313" key="1">
    <source>
        <dbReference type="EMBL" id="MFC3995979.1"/>
    </source>
</evidence>
<keyword evidence="2" id="KW-1185">Reference proteome</keyword>
<evidence type="ECO:0000313" key="2">
    <source>
        <dbReference type="Proteomes" id="UP001595847"/>
    </source>
</evidence>
<proteinExistence type="predicted"/>
<sequence>MTDPDLVRAGALEQVLVEVPYNSAAQFHEYFGAGELPRRLGASCAFQSFEVGRLVGDRSGAQADYLVDGRHVAAVYAEGARITVLDPYLLHRVPLVLNRADADDDGAVRTVAEAFPVRVRADGTPAPARVRATWRLERAEIVLEYVRFSPRRGHNAVSRAFTLRMGGGLAEVPPPEETVRPLLTHPEQNNVSIRVVHPGDLHLREVVFPLTGRSDGAAPSADGLLTKDNQGVVSRPGTRGFDTGLALVAEAVGETPERVAEILLEAAAIHARVAPADGPAMPEYAAVDE</sequence>
<name>A0ABV8FIN9_9ACTN</name>
<comment type="caution">
    <text evidence="1">The sequence shown here is derived from an EMBL/GenBank/DDBJ whole genome shotgun (WGS) entry which is preliminary data.</text>
</comment>
<accession>A0ABV8FIN9</accession>
<dbReference type="RefSeq" id="WP_378531633.1">
    <property type="nucleotide sequence ID" value="NZ_JBHSBH010000006.1"/>
</dbReference>
<organism evidence="1 2">
    <name type="scientific">Nocardiopsis sediminis</name>
    <dbReference type="NCBI Taxonomy" id="1778267"/>
    <lineage>
        <taxon>Bacteria</taxon>
        <taxon>Bacillati</taxon>
        <taxon>Actinomycetota</taxon>
        <taxon>Actinomycetes</taxon>
        <taxon>Streptosporangiales</taxon>
        <taxon>Nocardiopsidaceae</taxon>
        <taxon>Nocardiopsis</taxon>
    </lineage>
</organism>
<protein>
    <submittedName>
        <fullName evidence="1">Uncharacterized protein</fullName>
    </submittedName>
</protein>
<reference evidence="2" key="1">
    <citation type="journal article" date="2019" name="Int. J. Syst. Evol. Microbiol.">
        <title>The Global Catalogue of Microorganisms (GCM) 10K type strain sequencing project: providing services to taxonomists for standard genome sequencing and annotation.</title>
        <authorList>
            <consortium name="The Broad Institute Genomics Platform"/>
            <consortium name="The Broad Institute Genome Sequencing Center for Infectious Disease"/>
            <person name="Wu L."/>
            <person name="Ma J."/>
        </authorList>
    </citation>
    <scope>NUCLEOTIDE SEQUENCE [LARGE SCALE GENOMIC DNA]</scope>
    <source>
        <strain evidence="2">TBRC 1826</strain>
    </source>
</reference>